<dbReference type="InterPro" id="IPR005471">
    <property type="entry name" value="Tscrpt_reg_IclR_N"/>
</dbReference>
<dbReference type="Gene3D" id="3.30.450.40">
    <property type="match status" value="2"/>
</dbReference>
<name>A0ABR8SD15_9BURK</name>
<keyword evidence="2" id="KW-0238">DNA-binding</keyword>
<dbReference type="SMART" id="SM00346">
    <property type="entry name" value="HTH_ICLR"/>
    <property type="match status" value="1"/>
</dbReference>
<dbReference type="CDD" id="cd00090">
    <property type="entry name" value="HTH_ARSR"/>
    <property type="match status" value="1"/>
</dbReference>
<dbReference type="InterPro" id="IPR050707">
    <property type="entry name" value="HTH_MetabolicPath_Reg"/>
</dbReference>
<reference evidence="6 7" key="1">
    <citation type="submission" date="2020-08" db="EMBL/GenBank/DDBJ databases">
        <title>A Genomic Blueprint of the Chicken Gut Microbiome.</title>
        <authorList>
            <person name="Gilroy R."/>
            <person name="Ravi A."/>
            <person name="Getino M."/>
            <person name="Pursley I."/>
            <person name="Horton D.L."/>
            <person name="Alikhan N.-F."/>
            <person name="Baker D."/>
            <person name="Gharbi K."/>
            <person name="Hall N."/>
            <person name="Watson M."/>
            <person name="Adriaenssens E.M."/>
            <person name="Foster-Nyarko E."/>
            <person name="Jarju S."/>
            <person name="Secka A."/>
            <person name="Antonio M."/>
            <person name="Oren A."/>
            <person name="Chaudhuri R."/>
            <person name="La Ragione R.M."/>
            <person name="Hildebrand F."/>
            <person name="Pallen M.J."/>
        </authorList>
    </citation>
    <scope>NUCLEOTIDE SEQUENCE [LARGE SCALE GENOMIC DNA]</scope>
    <source>
        <strain evidence="6 7">Sa2CVA6</strain>
    </source>
</reference>
<dbReference type="InterPro" id="IPR011991">
    <property type="entry name" value="ArsR-like_HTH"/>
</dbReference>
<evidence type="ECO:0000313" key="7">
    <source>
        <dbReference type="Proteomes" id="UP000634919"/>
    </source>
</evidence>
<feature type="domain" description="HTH iclR-type" evidence="4">
    <location>
        <begin position="4"/>
        <end position="65"/>
    </location>
</feature>
<dbReference type="Pfam" id="PF09339">
    <property type="entry name" value="HTH_IclR"/>
    <property type="match status" value="1"/>
</dbReference>
<keyword evidence="3" id="KW-0804">Transcription</keyword>
<keyword evidence="1" id="KW-0805">Transcription regulation</keyword>
<dbReference type="PROSITE" id="PS51078">
    <property type="entry name" value="ICLR_ED"/>
    <property type="match status" value="1"/>
</dbReference>
<keyword evidence="7" id="KW-1185">Reference proteome</keyword>
<evidence type="ECO:0000256" key="1">
    <source>
        <dbReference type="ARBA" id="ARBA00023015"/>
    </source>
</evidence>
<dbReference type="InterPro" id="IPR029016">
    <property type="entry name" value="GAF-like_dom_sf"/>
</dbReference>
<accession>A0ABR8SD15</accession>
<organism evidence="6 7">
    <name type="scientific">Comamonas avium</name>
    <dbReference type="NCBI Taxonomy" id="2762231"/>
    <lineage>
        <taxon>Bacteria</taxon>
        <taxon>Pseudomonadati</taxon>
        <taxon>Pseudomonadota</taxon>
        <taxon>Betaproteobacteria</taxon>
        <taxon>Burkholderiales</taxon>
        <taxon>Comamonadaceae</taxon>
        <taxon>Comamonas</taxon>
    </lineage>
</organism>
<gene>
    <name evidence="6" type="ORF">H9646_12660</name>
</gene>
<evidence type="ECO:0000259" key="5">
    <source>
        <dbReference type="PROSITE" id="PS51078"/>
    </source>
</evidence>
<dbReference type="Gene3D" id="1.10.10.10">
    <property type="entry name" value="Winged helix-like DNA-binding domain superfamily/Winged helix DNA-binding domain"/>
    <property type="match status" value="1"/>
</dbReference>
<dbReference type="PANTHER" id="PTHR30136:SF39">
    <property type="entry name" value="TRANSCRIPTIONAL REGULATORY PROTEIN"/>
    <property type="match status" value="1"/>
</dbReference>
<evidence type="ECO:0000259" key="4">
    <source>
        <dbReference type="PROSITE" id="PS51077"/>
    </source>
</evidence>
<dbReference type="InterPro" id="IPR036390">
    <property type="entry name" value="WH_DNA-bd_sf"/>
</dbReference>
<evidence type="ECO:0000313" key="6">
    <source>
        <dbReference type="EMBL" id="MBD7961335.1"/>
    </source>
</evidence>
<dbReference type="Proteomes" id="UP000634919">
    <property type="component" value="Unassembled WGS sequence"/>
</dbReference>
<dbReference type="PANTHER" id="PTHR30136">
    <property type="entry name" value="HELIX-TURN-HELIX TRANSCRIPTIONAL REGULATOR, ICLR FAMILY"/>
    <property type="match status" value="1"/>
</dbReference>
<evidence type="ECO:0000256" key="3">
    <source>
        <dbReference type="ARBA" id="ARBA00023163"/>
    </source>
</evidence>
<dbReference type="InterPro" id="IPR036388">
    <property type="entry name" value="WH-like_DNA-bd_sf"/>
</dbReference>
<sequence>MDGVAAVERALAIAQALEVARQPLSLTELAHHTGLYKSTILRLLVSLERGGLVVRRSDQSYTLGPFAVRLGRAYDACMPLEASLQPLMEQLVRDGMESPSFHVVHDAHSRICMLRVDSMHSTLDRVRVGDLLPLHAGAPGKVLRQAAPDPQVADISPLLQVSFGERDPSCAAVAGPVFGPGQELLGALSFSGPLDRFNLSTVHVMGPVLLAACQKATSLLGGVWPHG</sequence>
<evidence type="ECO:0000256" key="2">
    <source>
        <dbReference type="ARBA" id="ARBA00023125"/>
    </source>
</evidence>
<dbReference type="InterPro" id="IPR014757">
    <property type="entry name" value="Tscrpt_reg_IclR_C"/>
</dbReference>
<dbReference type="SUPFAM" id="SSF46785">
    <property type="entry name" value="Winged helix' DNA-binding domain"/>
    <property type="match status" value="1"/>
</dbReference>
<proteinExistence type="predicted"/>
<comment type="caution">
    <text evidence="6">The sequence shown here is derived from an EMBL/GenBank/DDBJ whole genome shotgun (WGS) entry which is preliminary data.</text>
</comment>
<dbReference type="SUPFAM" id="SSF55781">
    <property type="entry name" value="GAF domain-like"/>
    <property type="match status" value="1"/>
</dbReference>
<dbReference type="EMBL" id="JACSQK010000006">
    <property type="protein sequence ID" value="MBD7961335.1"/>
    <property type="molecule type" value="Genomic_DNA"/>
</dbReference>
<protein>
    <submittedName>
        <fullName evidence="6">Helix-turn-helix domain-containing protein</fullName>
    </submittedName>
</protein>
<dbReference type="PROSITE" id="PS51077">
    <property type="entry name" value="HTH_ICLR"/>
    <property type="match status" value="1"/>
</dbReference>
<feature type="domain" description="IclR-ED" evidence="5">
    <location>
        <begin position="66"/>
        <end position="222"/>
    </location>
</feature>